<dbReference type="Pfam" id="PF00082">
    <property type="entry name" value="Peptidase_S8"/>
    <property type="match status" value="1"/>
</dbReference>
<keyword evidence="13" id="KW-0865">Zymogen</keyword>
<keyword evidence="8 16" id="KW-0732">Signal</keyword>
<keyword evidence="9 15" id="KW-0378">Hydrolase</keyword>
<evidence type="ECO:0000256" key="5">
    <source>
        <dbReference type="ARBA" id="ARBA00022525"/>
    </source>
</evidence>
<sequence length="569" mass="60738">MPLFSTILFAALASASPLNSALLTKQALSSVPEGWQRENAAAPADHKLDLHIRLREENLDRLQQRLLEISDPGHPEYRKHLSKDELDAMTAPTKNTVDSVTQWLASNGIAAGKIQSGYMKVSLTVEQANKALGADYAVYKQGTTGRQVVRTTSYSLPKDVYDAIAMIQPTTLFSDLGASTKGSKVVNLSNVKQPAKVAAAPASCSNGVSTQCLRDNYNIKGYTPSNTTTLGIAGFLEEVPNLDDLSLYVQDYDSDLPSALPVSIVSVNNGPTAAGGEGEADLDAQIAVPLSYPINILYTSTGGRPPIVGSQKNDNEPYLEWLQYVIALKNPPQTFSVSYIDEEFSVPADYADSVCSQFMKLGARGVSVFIAAGDHGAGDTNSSCKNGVVKKFSPLFPASCPWVTTVGGTYGFGADEQSDHDGGSGFSNRFAAPSYQTTAVNGYIKTLNGKFDGLYNKTGRAYPDVAALYETYPVYRNGEKKGYVGTSAAAPAVASVIALINDYLVSNGKAPLGFLNPWLYKTGKQGFRDIAKGHNNVCANKAAFPAVEGWDATTGWGVPDFGKLKKLVL</sequence>
<dbReference type="GO" id="GO:0046872">
    <property type="term" value="F:metal ion binding"/>
    <property type="evidence" value="ECO:0007669"/>
    <property type="project" value="UniProtKB-UniRule"/>
</dbReference>
<evidence type="ECO:0000256" key="16">
    <source>
        <dbReference type="SAM" id="SignalP"/>
    </source>
</evidence>
<feature type="binding site" evidence="15">
    <location>
        <position position="530"/>
    </location>
    <ligand>
        <name>Ca(2+)</name>
        <dbReference type="ChEBI" id="CHEBI:29108"/>
    </ligand>
</feature>
<feature type="signal peptide" evidence="16">
    <location>
        <begin position="1"/>
        <end position="15"/>
    </location>
</feature>
<dbReference type="Gene3D" id="3.40.50.200">
    <property type="entry name" value="Peptidase S8/S53 domain"/>
    <property type="match status" value="1"/>
</dbReference>
<accession>A0A0A1SZU5</accession>
<keyword evidence="7 15" id="KW-0479">Metal-binding</keyword>
<dbReference type="SUPFAM" id="SSF52743">
    <property type="entry name" value="Subtilisin-like"/>
    <property type="match status" value="1"/>
</dbReference>
<name>A0A0A1SZU5_9HYPO</name>
<dbReference type="InterPro" id="IPR000209">
    <property type="entry name" value="Peptidase_S8/S53_dom"/>
</dbReference>
<comment type="cofactor">
    <cofactor evidence="15">
        <name>Ca(2+)</name>
        <dbReference type="ChEBI" id="CHEBI:29108"/>
    </cofactor>
    <text evidence="15">Binds 1 Ca(2+) ion per subunit.</text>
</comment>
<feature type="active site" description="Charge relay system" evidence="15">
    <location>
        <position position="487"/>
    </location>
</feature>
<dbReference type="InterPro" id="IPR050819">
    <property type="entry name" value="Tripeptidyl-peptidase_I"/>
</dbReference>
<feature type="binding site" evidence="15">
    <location>
        <position position="529"/>
    </location>
    <ligand>
        <name>Ca(2+)</name>
        <dbReference type="ChEBI" id="CHEBI:29108"/>
    </ligand>
</feature>
<evidence type="ECO:0000256" key="15">
    <source>
        <dbReference type="PROSITE-ProRule" id="PRU01032"/>
    </source>
</evidence>
<dbReference type="SMART" id="SM00944">
    <property type="entry name" value="Pro-kuma_activ"/>
    <property type="match status" value="1"/>
</dbReference>
<reference evidence="18 19" key="1">
    <citation type="journal article" date="2015" name="Genome Announc.">
        <title>Draft Genome Sequence and Gene Annotation of the Entomopathogenic Fungus Verticillium hemipterigenum.</title>
        <authorList>
            <person name="Horn F."/>
            <person name="Habel A."/>
            <person name="Scharf D.H."/>
            <person name="Dworschak J."/>
            <person name="Brakhage A.A."/>
            <person name="Guthke R."/>
            <person name="Hertweck C."/>
            <person name="Linde J."/>
        </authorList>
    </citation>
    <scope>NUCLEOTIDE SEQUENCE [LARGE SCALE GENOMIC DNA]</scope>
</reference>
<dbReference type="InterPro" id="IPR036852">
    <property type="entry name" value="Peptidase_S8/S53_dom_sf"/>
</dbReference>
<evidence type="ECO:0000256" key="10">
    <source>
        <dbReference type="ARBA" id="ARBA00022825"/>
    </source>
</evidence>
<evidence type="ECO:0000256" key="1">
    <source>
        <dbReference type="ARBA" id="ARBA00001910"/>
    </source>
</evidence>
<dbReference type="CDD" id="cd04056">
    <property type="entry name" value="Peptidases_S53"/>
    <property type="match status" value="1"/>
</dbReference>
<feature type="domain" description="Peptidase S53" evidence="17">
    <location>
        <begin position="207"/>
        <end position="569"/>
    </location>
</feature>
<evidence type="ECO:0000256" key="14">
    <source>
        <dbReference type="ARBA" id="ARBA00023180"/>
    </source>
</evidence>
<keyword evidence="19" id="KW-1185">Reference proteome</keyword>
<dbReference type="PROSITE" id="PS51695">
    <property type="entry name" value="SEDOLISIN"/>
    <property type="match status" value="1"/>
</dbReference>
<feature type="active site" description="Charge relay system" evidence="15">
    <location>
        <position position="283"/>
    </location>
</feature>
<feature type="active site" description="Charge relay system" evidence="15">
    <location>
        <position position="279"/>
    </location>
</feature>
<keyword evidence="6 15" id="KW-0645">Protease</keyword>
<evidence type="ECO:0000256" key="12">
    <source>
        <dbReference type="ARBA" id="ARBA00023026"/>
    </source>
</evidence>
<dbReference type="GO" id="GO:0006508">
    <property type="term" value="P:proteolysis"/>
    <property type="evidence" value="ECO:0007669"/>
    <property type="project" value="UniProtKB-KW"/>
</dbReference>
<gene>
    <name evidence="18" type="ORF">VHEMI06150</name>
</gene>
<keyword evidence="12" id="KW-0843">Virulence</keyword>
<comment type="function">
    <text evidence="2">Secreted tripeptidyl-peptidase which degrades proteins at acidic pHs and is involved in virulence.</text>
</comment>
<evidence type="ECO:0000256" key="2">
    <source>
        <dbReference type="ARBA" id="ARBA00002451"/>
    </source>
</evidence>
<comment type="catalytic activity">
    <reaction evidence="1">
        <text>Release of an N-terminal tripeptide from a polypeptide.</text>
        <dbReference type="EC" id="3.4.14.10"/>
    </reaction>
</comment>
<dbReference type="EMBL" id="CDHN01000003">
    <property type="protein sequence ID" value="CEJ90361.1"/>
    <property type="molecule type" value="Genomic_DNA"/>
</dbReference>
<evidence type="ECO:0000313" key="19">
    <source>
        <dbReference type="Proteomes" id="UP000039046"/>
    </source>
</evidence>
<keyword evidence="11 15" id="KW-0106">Calcium</keyword>
<dbReference type="InterPro" id="IPR030400">
    <property type="entry name" value="Sedolisin_dom"/>
</dbReference>
<dbReference type="GO" id="GO:0005576">
    <property type="term" value="C:extracellular region"/>
    <property type="evidence" value="ECO:0007669"/>
    <property type="project" value="UniProtKB-SubCell"/>
</dbReference>
<dbReference type="CDD" id="cd11377">
    <property type="entry name" value="Pro-peptidase_S53"/>
    <property type="match status" value="1"/>
</dbReference>
<evidence type="ECO:0000256" key="4">
    <source>
        <dbReference type="ARBA" id="ARBA00012462"/>
    </source>
</evidence>
<dbReference type="GO" id="GO:0004252">
    <property type="term" value="F:serine-type endopeptidase activity"/>
    <property type="evidence" value="ECO:0007669"/>
    <property type="project" value="UniProtKB-UniRule"/>
</dbReference>
<dbReference type="AlphaFoldDB" id="A0A0A1SZU5"/>
<feature type="binding site" evidence="15">
    <location>
        <position position="551"/>
    </location>
    <ligand>
        <name>Ca(2+)</name>
        <dbReference type="ChEBI" id="CHEBI:29108"/>
    </ligand>
</feature>
<evidence type="ECO:0000256" key="13">
    <source>
        <dbReference type="ARBA" id="ARBA00023145"/>
    </source>
</evidence>
<feature type="binding site" evidence="15">
    <location>
        <position position="549"/>
    </location>
    <ligand>
        <name>Ca(2+)</name>
        <dbReference type="ChEBI" id="CHEBI:29108"/>
    </ligand>
</feature>
<dbReference type="InterPro" id="IPR015366">
    <property type="entry name" value="S53_propep"/>
</dbReference>
<keyword evidence="14" id="KW-0325">Glycoprotein</keyword>
<dbReference type="STRING" id="1531966.A0A0A1SZU5"/>
<dbReference type="Proteomes" id="UP000039046">
    <property type="component" value="Unassembled WGS sequence"/>
</dbReference>
<feature type="chain" id="PRO_5012497750" description="tripeptidyl-peptidase II" evidence="16">
    <location>
        <begin position="16"/>
        <end position="569"/>
    </location>
</feature>
<dbReference type="PANTHER" id="PTHR14218">
    <property type="entry name" value="PROTEASE S8 TRIPEPTIDYL PEPTIDASE I CLN2"/>
    <property type="match status" value="1"/>
</dbReference>
<protein>
    <recommendedName>
        <fullName evidence="4">tripeptidyl-peptidase II</fullName>
        <ecNumber evidence="4">3.4.14.10</ecNumber>
    </recommendedName>
</protein>
<dbReference type="GO" id="GO:0008240">
    <property type="term" value="F:tripeptidyl-peptidase activity"/>
    <property type="evidence" value="ECO:0007669"/>
    <property type="project" value="UniProtKB-EC"/>
</dbReference>
<evidence type="ECO:0000256" key="3">
    <source>
        <dbReference type="ARBA" id="ARBA00004239"/>
    </source>
</evidence>
<dbReference type="MEROPS" id="S53.010"/>
<dbReference type="EC" id="3.4.14.10" evidence="4"/>
<dbReference type="FunFam" id="3.40.50.200:FF:000015">
    <property type="entry name" value="Tripeptidyl peptidase A"/>
    <property type="match status" value="1"/>
</dbReference>
<dbReference type="OrthoDB" id="409122at2759"/>
<evidence type="ECO:0000256" key="9">
    <source>
        <dbReference type="ARBA" id="ARBA00022801"/>
    </source>
</evidence>
<organism evidence="18 19">
    <name type="scientific">[Torrubiella] hemipterigena</name>
    <dbReference type="NCBI Taxonomy" id="1531966"/>
    <lineage>
        <taxon>Eukaryota</taxon>
        <taxon>Fungi</taxon>
        <taxon>Dikarya</taxon>
        <taxon>Ascomycota</taxon>
        <taxon>Pezizomycotina</taxon>
        <taxon>Sordariomycetes</taxon>
        <taxon>Hypocreomycetidae</taxon>
        <taxon>Hypocreales</taxon>
        <taxon>Clavicipitaceae</taxon>
        <taxon>Clavicipitaceae incertae sedis</taxon>
        <taxon>'Torrubiella' clade</taxon>
    </lineage>
</organism>
<comment type="subcellular location">
    <subcellularLocation>
        <location evidence="3">Secreted</location>
        <location evidence="3">Extracellular space</location>
    </subcellularLocation>
</comment>
<dbReference type="SUPFAM" id="SSF54897">
    <property type="entry name" value="Protease propeptides/inhibitors"/>
    <property type="match status" value="1"/>
</dbReference>
<keyword evidence="5" id="KW-0964">Secreted</keyword>
<evidence type="ECO:0000256" key="11">
    <source>
        <dbReference type="ARBA" id="ARBA00022837"/>
    </source>
</evidence>
<dbReference type="Pfam" id="PF09286">
    <property type="entry name" value="Pro-kuma_activ"/>
    <property type="match status" value="1"/>
</dbReference>
<evidence type="ECO:0000259" key="17">
    <source>
        <dbReference type="PROSITE" id="PS51695"/>
    </source>
</evidence>
<evidence type="ECO:0000256" key="6">
    <source>
        <dbReference type="ARBA" id="ARBA00022670"/>
    </source>
</evidence>
<dbReference type="PANTHER" id="PTHR14218:SF15">
    <property type="entry name" value="TRIPEPTIDYL-PEPTIDASE 1"/>
    <property type="match status" value="1"/>
</dbReference>
<dbReference type="HOGENOM" id="CLU_013783_3_0_1"/>
<keyword evidence="10 15" id="KW-0720">Serine protease</keyword>
<evidence type="ECO:0000256" key="8">
    <source>
        <dbReference type="ARBA" id="ARBA00022729"/>
    </source>
</evidence>
<evidence type="ECO:0000313" key="18">
    <source>
        <dbReference type="EMBL" id="CEJ90361.1"/>
    </source>
</evidence>
<evidence type="ECO:0000256" key="7">
    <source>
        <dbReference type="ARBA" id="ARBA00022723"/>
    </source>
</evidence>
<proteinExistence type="predicted"/>